<keyword evidence="6 7" id="KW-0234">DNA repair</keyword>
<dbReference type="AlphaFoldDB" id="A0A1I1N3V6"/>
<evidence type="ECO:0000256" key="3">
    <source>
        <dbReference type="ARBA" id="ARBA00022771"/>
    </source>
</evidence>
<evidence type="ECO:0000256" key="6">
    <source>
        <dbReference type="ARBA" id="ARBA00023204"/>
    </source>
</evidence>
<evidence type="ECO:0000259" key="8">
    <source>
        <dbReference type="PROSITE" id="PS50880"/>
    </source>
</evidence>
<comment type="similarity">
    <text evidence="7">Belongs to the RecR family.</text>
</comment>
<dbReference type="EMBL" id="FOLQ01000002">
    <property type="protein sequence ID" value="SFC92105.1"/>
    <property type="molecule type" value="Genomic_DNA"/>
</dbReference>
<comment type="function">
    <text evidence="7">May play a role in DNA repair. It seems to be involved in an RecBC-independent recombinational process of DNA repair. It may act with RecF and RecO.</text>
</comment>
<dbReference type="PANTHER" id="PTHR30446">
    <property type="entry name" value="RECOMBINATION PROTEIN RECR"/>
    <property type="match status" value="1"/>
</dbReference>
<protein>
    <recommendedName>
        <fullName evidence="7">Recombination protein RecR</fullName>
    </recommendedName>
</protein>
<dbReference type="Proteomes" id="UP000198598">
    <property type="component" value="Unassembled WGS sequence"/>
</dbReference>
<sequence>MICVRNSSFIIHNRTGDPVIILLEYPSKLIEDAVNEVSKLPGIGKKTALRLVLHLLKRDEEQTETLAQSLTAMRTKVKYCRKCHNLSDNDLCTICASMKRDQSLICVVEDTRDVLAIENTAQYKGLYHVLGGIISPVEGIGPSDLQIDSLMTRLRGAESEQVREIILAISPTMEGDTTAFYLQKKLRPFNLKISTIARGVPIGGDLEYADEVTLGRSILSRIAYD</sequence>
<dbReference type="HAMAP" id="MF_00017">
    <property type="entry name" value="RecR"/>
    <property type="match status" value="1"/>
</dbReference>
<evidence type="ECO:0000256" key="4">
    <source>
        <dbReference type="ARBA" id="ARBA00022833"/>
    </source>
</evidence>
<dbReference type="SMART" id="SM00493">
    <property type="entry name" value="TOPRIM"/>
    <property type="match status" value="1"/>
</dbReference>
<dbReference type="GO" id="GO:0006281">
    <property type="term" value="P:DNA repair"/>
    <property type="evidence" value="ECO:0007669"/>
    <property type="project" value="UniProtKB-UniRule"/>
</dbReference>
<dbReference type="Pfam" id="PF21175">
    <property type="entry name" value="RecR_C"/>
    <property type="match status" value="1"/>
</dbReference>
<dbReference type="Gene3D" id="3.40.1360.10">
    <property type="match status" value="1"/>
</dbReference>
<dbReference type="GO" id="GO:0003677">
    <property type="term" value="F:DNA binding"/>
    <property type="evidence" value="ECO:0007669"/>
    <property type="project" value="UniProtKB-UniRule"/>
</dbReference>
<dbReference type="PROSITE" id="PS50880">
    <property type="entry name" value="TOPRIM"/>
    <property type="match status" value="1"/>
</dbReference>
<feature type="zinc finger region" description="C4-type" evidence="7">
    <location>
        <begin position="80"/>
        <end position="95"/>
    </location>
</feature>
<organism evidence="9 10">
    <name type="scientific">Spirosoma endophyticum</name>
    <dbReference type="NCBI Taxonomy" id="662367"/>
    <lineage>
        <taxon>Bacteria</taxon>
        <taxon>Pseudomonadati</taxon>
        <taxon>Bacteroidota</taxon>
        <taxon>Cytophagia</taxon>
        <taxon>Cytophagales</taxon>
        <taxon>Cytophagaceae</taxon>
        <taxon>Spirosoma</taxon>
    </lineage>
</organism>
<dbReference type="InterPro" id="IPR015967">
    <property type="entry name" value="Rcmb_RecR_Znf"/>
</dbReference>
<evidence type="ECO:0000256" key="7">
    <source>
        <dbReference type="HAMAP-Rule" id="MF_00017"/>
    </source>
</evidence>
<keyword evidence="5 7" id="KW-0233">DNA recombination</keyword>
<evidence type="ECO:0000313" key="10">
    <source>
        <dbReference type="Proteomes" id="UP000198598"/>
    </source>
</evidence>
<name>A0A1I1N3V6_9BACT</name>
<dbReference type="PROSITE" id="PS01300">
    <property type="entry name" value="RECR"/>
    <property type="match status" value="1"/>
</dbReference>
<dbReference type="SUPFAM" id="SSF111304">
    <property type="entry name" value="Recombination protein RecR"/>
    <property type="match status" value="1"/>
</dbReference>
<dbReference type="CDD" id="cd01025">
    <property type="entry name" value="TOPRIM_recR"/>
    <property type="match status" value="1"/>
</dbReference>
<dbReference type="Pfam" id="PF02132">
    <property type="entry name" value="RecR_ZnF"/>
    <property type="match status" value="1"/>
</dbReference>
<dbReference type="InterPro" id="IPR023627">
    <property type="entry name" value="Rcmb_RecR"/>
</dbReference>
<keyword evidence="10" id="KW-1185">Reference proteome</keyword>
<dbReference type="InterPro" id="IPR006171">
    <property type="entry name" value="TOPRIM_dom"/>
</dbReference>
<dbReference type="InterPro" id="IPR000093">
    <property type="entry name" value="DNA_Rcmb_RecR"/>
</dbReference>
<dbReference type="Gene3D" id="1.10.8.420">
    <property type="entry name" value="RecR Domain 1"/>
    <property type="match status" value="1"/>
</dbReference>
<dbReference type="Pfam" id="PF21176">
    <property type="entry name" value="RecR_HhH"/>
    <property type="match status" value="1"/>
</dbReference>
<dbReference type="Gene3D" id="3.30.60.80">
    <property type="match status" value="1"/>
</dbReference>
<keyword evidence="1 7" id="KW-0479">Metal-binding</keyword>
<evidence type="ECO:0000256" key="5">
    <source>
        <dbReference type="ARBA" id="ARBA00023172"/>
    </source>
</evidence>
<dbReference type="Gene3D" id="6.10.250.240">
    <property type="match status" value="1"/>
</dbReference>
<evidence type="ECO:0000256" key="1">
    <source>
        <dbReference type="ARBA" id="ARBA00022723"/>
    </source>
</evidence>
<dbReference type="GO" id="GO:0008270">
    <property type="term" value="F:zinc ion binding"/>
    <property type="evidence" value="ECO:0007669"/>
    <property type="project" value="UniProtKB-KW"/>
</dbReference>
<keyword evidence="4 7" id="KW-0862">Zinc</keyword>
<accession>A0A1I1N3V6</accession>
<feature type="domain" description="Toprim" evidence="8">
    <location>
        <begin position="103"/>
        <end position="201"/>
    </location>
</feature>
<dbReference type="InterPro" id="IPR034137">
    <property type="entry name" value="TOPRIM_RecR"/>
</dbReference>
<dbReference type="NCBIfam" id="TIGR00615">
    <property type="entry name" value="recR"/>
    <property type="match status" value="1"/>
</dbReference>
<keyword evidence="2 7" id="KW-0227">DNA damage</keyword>
<reference evidence="9 10" key="1">
    <citation type="submission" date="2016-10" db="EMBL/GenBank/DDBJ databases">
        <authorList>
            <person name="de Groot N.N."/>
        </authorList>
    </citation>
    <scope>NUCLEOTIDE SEQUENCE [LARGE SCALE GENOMIC DNA]</scope>
    <source>
        <strain evidence="9 10">DSM 26130</strain>
    </source>
</reference>
<dbReference type="STRING" id="662367.SAMN05216167_102826"/>
<dbReference type="PANTHER" id="PTHR30446:SF0">
    <property type="entry name" value="RECOMBINATION PROTEIN RECR"/>
    <property type="match status" value="1"/>
</dbReference>
<keyword evidence="3 7" id="KW-0863">Zinc-finger</keyword>
<dbReference type="GO" id="GO:0006310">
    <property type="term" value="P:DNA recombination"/>
    <property type="evidence" value="ECO:0007669"/>
    <property type="project" value="UniProtKB-UniRule"/>
</dbReference>
<dbReference type="Pfam" id="PF13662">
    <property type="entry name" value="Toprim_4"/>
    <property type="match status" value="1"/>
</dbReference>
<gene>
    <name evidence="7" type="primary">recR</name>
    <name evidence="9" type="ORF">SAMN05216167_102826</name>
</gene>
<evidence type="ECO:0000256" key="2">
    <source>
        <dbReference type="ARBA" id="ARBA00022763"/>
    </source>
</evidence>
<evidence type="ECO:0000313" key="9">
    <source>
        <dbReference type="EMBL" id="SFC92105.1"/>
    </source>
</evidence>
<proteinExistence type="inferred from homology"/>